<dbReference type="PANTHER" id="PTHR43459:SF1">
    <property type="entry name" value="EG:BACN32G11.4 PROTEIN"/>
    <property type="match status" value="1"/>
</dbReference>
<accession>A0ABV8LGC5</accession>
<sequence length="273" mass="28489">MTISLPAAEPAGSGLRAATHAGVRTIWFDRPDRRNAMTLDMFRTYYAALLAADADPAVRAIVVTGAGDWFCSGADPESLHALLDGGNRDQLMNEFGFEPHLPMTLGTPIVAAINGGAAGLGLVHALYADIRFLAAEARLATAFSRLGLIAEYGSAWLLPRLVGVGNALDLLVSGRKIDAAEALRIGLVQRVLPRDEVLAEAQAYAAELAASCSPASMAVIRQQVWSGLETGAAVAAADATRLMTDSLAGEDFGEALASLAEGRTPRFAARSGS</sequence>
<dbReference type="Gene3D" id="3.90.226.10">
    <property type="entry name" value="2-enoyl-CoA Hydratase, Chain A, domain 1"/>
    <property type="match status" value="1"/>
</dbReference>
<dbReference type="Proteomes" id="UP001595816">
    <property type="component" value="Unassembled WGS sequence"/>
</dbReference>
<dbReference type="PANTHER" id="PTHR43459">
    <property type="entry name" value="ENOYL-COA HYDRATASE"/>
    <property type="match status" value="1"/>
</dbReference>
<gene>
    <name evidence="1" type="ORF">ACFOZ4_05125</name>
</gene>
<dbReference type="RefSeq" id="WP_253755623.1">
    <property type="nucleotide sequence ID" value="NZ_JAMZDZ010000001.1"/>
</dbReference>
<keyword evidence="2" id="KW-1185">Reference proteome</keyword>
<dbReference type="InterPro" id="IPR001753">
    <property type="entry name" value="Enoyl-CoA_hydra/iso"/>
</dbReference>
<dbReference type="EMBL" id="JBHSAY010000004">
    <property type="protein sequence ID" value="MFC4129982.1"/>
    <property type="molecule type" value="Genomic_DNA"/>
</dbReference>
<dbReference type="InterPro" id="IPR029045">
    <property type="entry name" value="ClpP/crotonase-like_dom_sf"/>
</dbReference>
<dbReference type="CDD" id="cd06558">
    <property type="entry name" value="crotonase-like"/>
    <property type="match status" value="1"/>
</dbReference>
<dbReference type="Pfam" id="PF00378">
    <property type="entry name" value="ECH_1"/>
    <property type="match status" value="1"/>
</dbReference>
<protein>
    <submittedName>
        <fullName evidence="1">Enoyl-CoA hydratase-related protein</fullName>
    </submittedName>
</protein>
<name>A0ABV8LGC5_9ACTN</name>
<evidence type="ECO:0000313" key="1">
    <source>
        <dbReference type="EMBL" id="MFC4129982.1"/>
    </source>
</evidence>
<organism evidence="1 2">
    <name type="scientific">Hamadaea flava</name>
    <dbReference type="NCBI Taxonomy" id="1742688"/>
    <lineage>
        <taxon>Bacteria</taxon>
        <taxon>Bacillati</taxon>
        <taxon>Actinomycetota</taxon>
        <taxon>Actinomycetes</taxon>
        <taxon>Micromonosporales</taxon>
        <taxon>Micromonosporaceae</taxon>
        <taxon>Hamadaea</taxon>
    </lineage>
</organism>
<reference evidence="2" key="1">
    <citation type="journal article" date="2019" name="Int. J. Syst. Evol. Microbiol.">
        <title>The Global Catalogue of Microorganisms (GCM) 10K type strain sequencing project: providing services to taxonomists for standard genome sequencing and annotation.</title>
        <authorList>
            <consortium name="The Broad Institute Genomics Platform"/>
            <consortium name="The Broad Institute Genome Sequencing Center for Infectious Disease"/>
            <person name="Wu L."/>
            <person name="Ma J."/>
        </authorList>
    </citation>
    <scope>NUCLEOTIDE SEQUENCE [LARGE SCALE GENOMIC DNA]</scope>
    <source>
        <strain evidence="2">CGMCC 4.7289</strain>
    </source>
</reference>
<evidence type="ECO:0000313" key="2">
    <source>
        <dbReference type="Proteomes" id="UP001595816"/>
    </source>
</evidence>
<comment type="caution">
    <text evidence="1">The sequence shown here is derived from an EMBL/GenBank/DDBJ whole genome shotgun (WGS) entry which is preliminary data.</text>
</comment>
<dbReference type="SUPFAM" id="SSF52096">
    <property type="entry name" value="ClpP/crotonase"/>
    <property type="match status" value="1"/>
</dbReference>
<proteinExistence type="predicted"/>